<dbReference type="OrthoDB" id="9811778at2"/>
<organism evidence="2 3">
    <name type="scientific">Gemmatirosa kalamazoonensis</name>
    <dbReference type="NCBI Taxonomy" id="861299"/>
    <lineage>
        <taxon>Bacteria</taxon>
        <taxon>Pseudomonadati</taxon>
        <taxon>Gemmatimonadota</taxon>
        <taxon>Gemmatimonadia</taxon>
        <taxon>Gemmatimonadales</taxon>
        <taxon>Gemmatimonadaceae</taxon>
        <taxon>Gemmatirosa</taxon>
    </lineage>
</organism>
<feature type="compositionally biased region" description="Basic and acidic residues" evidence="1">
    <location>
        <begin position="12"/>
        <end position="22"/>
    </location>
</feature>
<dbReference type="eggNOG" id="ENOG502ZMFE">
    <property type="taxonomic scope" value="Bacteria"/>
</dbReference>
<protein>
    <submittedName>
        <fullName evidence="2">Uncharacterized protein</fullName>
    </submittedName>
</protein>
<evidence type="ECO:0000313" key="3">
    <source>
        <dbReference type="Proteomes" id="UP000019151"/>
    </source>
</evidence>
<proteinExistence type="predicted"/>
<dbReference type="KEGG" id="gba:J421_0767"/>
<evidence type="ECO:0000256" key="1">
    <source>
        <dbReference type="SAM" id="MobiDB-lite"/>
    </source>
</evidence>
<feature type="region of interest" description="Disordered" evidence="1">
    <location>
        <begin position="1"/>
        <end position="22"/>
    </location>
</feature>
<dbReference type="HOGENOM" id="CLU_2584719_0_0_0"/>
<gene>
    <name evidence="2" type="ORF">J421_0767</name>
</gene>
<dbReference type="AlphaFoldDB" id="W0RB41"/>
<name>W0RB41_9BACT</name>
<keyword evidence="3" id="KW-1185">Reference proteome</keyword>
<dbReference type="Proteomes" id="UP000019151">
    <property type="component" value="Chromosome"/>
</dbReference>
<reference evidence="2 3" key="1">
    <citation type="journal article" date="2014" name="Genome Announc.">
        <title>Genome Sequence and Methylome of Soil Bacterium Gemmatirosa kalamazoonensis KBS708T, a Member of the Rarely Cultivated Gemmatimonadetes Phylum.</title>
        <authorList>
            <person name="Debruyn J.M."/>
            <person name="Radosevich M."/>
            <person name="Wommack K.E."/>
            <person name="Polson S.W."/>
            <person name="Hauser L.J."/>
            <person name="Fawaz M.N."/>
            <person name="Korlach J."/>
            <person name="Tsai Y.C."/>
        </authorList>
    </citation>
    <scope>NUCLEOTIDE SEQUENCE [LARGE SCALE GENOMIC DNA]</scope>
    <source>
        <strain evidence="2 3">KBS708</strain>
    </source>
</reference>
<evidence type="ECO:0000313" key="2">
    <source>
        <dbReference type="EMBL" id="AHG88304.1"/>
    </source>
</evidence>
<accession>W0RB41</accession>
<sequence>MADRSNSPGPDGSERPASERRQNLALRELIDEMMASIRHATQGNLWTSEERTQYERELAMIMARVRNEAVGSKDPARSGS</sequence>
<dbReference type="RefSeq" id="WP_025409849.1">
    <property type="nucleotide sequence ID" value="NZ_CP007128.1"/>
</dbReference>
<dbReference type="EMBL" id="CP007128">
    <property type="protein sequence ID" value="AHG88304.1"/>
    <property type="molecule type" value="Genomic_DNA"/>
</dbReference>
<dbReference type="InParanoid" id="W0RB41"/>